<organism evidence="3 4">
    <name type="scientific">Pradoshia eiseniae</name>
    <dbReference type="NCBI Taxonomy" id="2064768"/>
    <lineage>
        <taxon>Bacteria</taxon>
        <taxon>Bacillati</taxon>
        <taxon>Bacillota</taxon>
        <taxon>Bacilli</taxon>
        <taxon>Bacillales</taxon>
        <taxon>Bacillaceae</taxon>
        <taxon>Pradoshia</taxon>
    </lineage>
</organism>
<name>A0A2S7MY24_9BACI</name>
<sequence length="313" mass="36643">MRNIQDSLNKLGNREGFQKRWDEMRNLVLSNPEVRAFIREHEDELTNDMVEKSMNKLYEYATQTKTCDECPSLDSCRNIIGGHVPRLFIQGKRIDVSYEPCRKKILHEEKSRMRRLIHASHVPKEIVNATFANLYIDEHVTEARIEAIEKAKNFVDNYKKGIRNKGLYLYGEFGVGKTYLLGAIANGLSEDGISSHIVYWPEFLRELKGSFAENTFNQKIDALKEVPVLMIDDIGAETMSAWSRDDVLGPILQYRMHENLPTFFTSNFNWKELEHHFSYTQRGEEERVKGKRIMERFRNLTMPVEMDGKNRRE</sequence>
<feature type="domain" description="Chromosomal replication initiator protein DnaA ATPAse" evidence="1">
    <location>
        <begin position="162"/>
        <end position="235"/>
    </location>
</feature>
<accession>A0A2S7MY24</accession>
<dbReference type="PANTHER" id="PTHR30050">
    <property type="entry name" value="CHROMOSOMAL REPLICATION INITIATOR PROTEIN DNAA"/>
    <property type="match status" value="1"/>
</dbReference>
<dbReference type="AlphaFoldDB" id="A0A2S7MY24"/>
<evidence type="ECO:0000313" key="3">
    <source>
        <dbReference type="EMBL" id="PQD94670.1"/>
    </source>
</evidence>
<dbReference type="Pfam" id="PF00308">
    <property type="entry name" value="Bac_DnaA"/>
    <property type="match status" value="1"/>
</dbReference>
<dbReference type="InterPro" id="IPR027417">
    <property type="entry name" value="P-loop_NTPase"/>
</dbReference>
<dbReference type="EMBL" id="PKOZ01000008">
    <property type="protein sequence ID" value="PQD94670.1"/>
    <property type="molecule type" value="Genomic_DNA"/>
</dbReference>
<dbReference type="RefSeq" id="WP_104850051.1">
    <property type="nucleotide sequence ID" value="NZ_PKOZ01000008.1"/>
</dbReference>
<dbReference type="CDD" id="cd00009">
    <property type="entry name" value="AAA"/>
    <property type="match status" value="1"/>
</dbReference>
<dbReference type="GO" id="GO:0006260">
    <property type="term" value="P:DNA replication"/>
    <property type="evidence" value="ECO:0007669"/>
    <property type="project" value="TreeGrafter"/>
</dbReference>
<evidence type="ECO:0000259" key="2">
    <source>
        <dbReference type="Pfam" id="PF07319"/>
    </source>
</evidence>
<proteinExistence type="predicted"/>
<evidence type="ECO:0000313" key="4">
    <source>
        <dbReference type="Proteomes" id="UP000239663"/>
    </source>
</evidence>
<dbReference type="NCBIfam" id="NF006505">
    <property type="entry name" value="PRK08939.1"/>
    <property type="match status" value="1"/>
</dbReference>
<dbReference type="OrthoDB" id="61127at2"/>
<dbReference type="Pfam" id="PF07319">
    <property type="entry name" value="DnaI_N"/>
    <property type="match status" value="1"/>
</dbReference>
<reference evidence="3 4" key="1">
    <citation type="submission" date="2017-12" db="EMBL/GenBank/DDBJ databases">
        <title>Taxonomic description and draft genome of Pradoshia cofamensis Gen. nov., sp. nov., a thermotolerant bacillale isolated from anterior gut of earthworm Eisenia fetida.</title>
        <authorList>
            <person name="Saha T."/>
            <person name="Chakraborty R."/>
        </authorList>
    </citation>
    <scope>NUCLEOTIDE SEQUENCE [LARGE SCALE GENOMIC DNA]</scope>
    <source>
        <strain evidence="3 4">EAG3</strain>
    </source>
</reference>
<comment type="caution">
    <text evidence="3">The sequence shown here is derived from an EMBL/GenBank/DDBJ whole genome shotgun (WGS) entry which is preliminary data.</text>
</comment>
<gene>
    <name evidence="3" type="ORF">CYL18_13495</name>
</gene>
<evidence type="ECO:0000259" key="1">
    <source>
        <dbReference type="Pfam" id="PF00308"/>
    </source>
</evidence>
<dbReference type="Gene3D" id="3.40.50.300">
    <property type="entry name" value="P-loop containing nucleotide triphosphate hydrolases"/>
    <property type="match status" value="1"/>
</dbReference>
<dbReference type="Proteomes" id="UP000239663">
    <property type="component" value="Unassembled WGS sequence"/>
</dbReference>
<feature type="domain" description="Primosomal DnaI N-terminal" evidence="2">
    <location>
        <begin position="1"/>
        <end position="98"/>
    </location>
</feature>
<dbReference type="InterPro" id="IPR013317">
    <property type="entry name" value="DnaA_dom"/>
</dbReference>
<dbReference type="SUPFAM" id="SSF52540">
    <property type="entry name" value="P-loop containing nucleoside triphosphate hydrolases"/>
    <property type="match status" value="1"/>
</dbReference>
<dbReference type="PANTHER" id="PTHR30050:SF8">
    <property type="entry name" value="PRIMOSOMAL PROTEIN DNAI"/>
    <property type="match status" value="1"/>
</dbReference>
<keyword evidence="4" id="KW-1185">Reference proteome</keyword>
<protein>
    <submittedName>
        <fullName evidence="3">Primosomal protein DnaI</fullName>
    </submittedName>
</protein>
<dbReference type="GO" id="GO:0005524">
    <property type="term" value="F:ATP binding"/>
    <property type="evidence" value="ECO:0007669"/>
    <property type="project" value="InterPro"/>
</dbReference>
<dbReference type="InterPro" id="IPR009928">
    <property type="entry name" value="DnaI_N"/>
</dbReference>